<evidence type="ECO:0000313" key="2">
    <source>
        <dbReference type="Proteomes" id="UP001605036"/>
    </source>
</evidence>
<dbReference type="EMBL" id="JBHFFA010000004">
    <property type="protein sequence ID" value="KAL2629362.1"/>
    <property type="molecule type" value="Genomic_DNA"/>
</dbReference>
<name>A0ABD1YIQ7_9MARC</name>
<dbReference type="AlphaFoldDB" id="A0ABD1YIQ7"/>
<gene>
    <name evidence="1" type="ORF">R1flu_014048</name>
</gene>
<comment type="caution">
    <text evidence="1">The sequence shown here is derived from an EMBL/GenBank/DDBJ whole genome shotgun (WGS) entry which is preliminary data.</text>
</comment>
<keyword evidence="2" id="KW-1185">Reference proteome</keyword>
<dbReference type="Proteomes" id="UP001605036">
    <property type="component" value="Unassembled WGS sequence"/>
</dbReference>
<accession>A0ABD1YIQ7</accession>
<sequence length="94" mass="10725">MKRNVHGRKIDSYSSFRGTCRNRKRRFLARCIVLSIHHRCLLDGYMRKMDSRLEIVALRKAAAVVGGWGRQAAFNERLSSSVSSSSLEKLSRQG</sequence>
<reference evidence="1 2" key="1">
    <citation type="submission" date="2024-09" db="EMBL/GenBank/DDBJ databases">
        <title>Chromosome-scale assembly of Riccia fluitans.</title>
        <authorList>
            <person name="Paukszto L."/>
            <person name="Sawicki J."/>
            <person name="Karawczyk K."/>
            <person name="Piernik-Szablinska J."/>
            <person name="Szczecinska M."/>
            <person name="Mazdziarz M."/>
        </authorList>
    </citation>
    <scope>NUCLEOTIDE SEQUENCE [LARGE SCALE GENOMIC DNA]</scope>
    <source>
        <strain evidence="1">Rf_01</strain>
        <tissue evidence="1">Aerial parts of the thallus</tissue>
    </source>
</reference>
<evidence type="ECO:0000313" key="1">
    <source>
        <dbReference type="EMBL" id="KAL2629362.1"/>
    </source>
</evidence>
<organism evidence="1 2">
    <name type="scientific">Riccia fluitans</name>
    <dbReference type="NCBI Taxonomy" id="41844"/>
    <lineage>
        <taxon>Eukaryota</taxon>
        <taxon>Viridiplantae</taxon>
        <taxon>Streptophyta</taxon>
        <taxon>Embryophyta</taxon>
        <taxon>Marchantiophyta</taxon>
        <taxon>Marchantiopsida</taxon>
        <taxon>Marchantiidae</taxon>
        <taxon>Marchantiales</taxon>
        <taxon>Ricciaceae</taxon>
        <taxon>Riccia</taxon>
    </lineage>
</organism>
<proteinExistence type="predicted"/>
<protein>
    <submittedName>
        <fullName evidence="1">Uncharacterized protein</fullName>
    </submittedName>
</protein>